<name>A0A1M6BH84_9ACTN</name>
<proteinExistence type="predicted"/>
<dbReference type="STRING" id="758803.SAMN05421803_101354"/>
<dbReference type="Proteomes" id="UP000184452">
    <property type="component" value="Unassembled WGS sequence"/>
</dbReference>
<dbReference type="Gene3D" id="3.40.50.300">
    <property type="entry name" value="P-loop containing nucleotide triphosphate hydrolases"/>
    <property type="match status" value="2"/>
</dbReference>
<evidence type="ECO:0008006" key="3">
    <source>
        <dbReference type="Google" id="ProtNLM"/>
    </source>
</evidence>
<dbReference type="AlphaFoldDB" id="A0A1M6BH84"/>
<evidence type="ECO:0000313" key="2">
    <source>
        <dbReference type="Proteomes" id="UP000184452"/>
    </source>
</evidence>
<accession>A0A1M6BH84</accession>
<dbReference type="EMBL" id="FQZK01000001">
    <property type="protein sequence ID" value="SHI48082.1"/>
    <property type="molecule type" value="Genomic_DNA"/>
</dbReference>
<dbReference type="OrthoDB" id="3192509at2"/>
<protein>
    <recommendedName>
        <fullName evidence="3">Nucleoside/nucleotide kinase family protein</fullName>
    </recommendedName>
</protein>
<dbReference type="NCBIfam" id="NF006743">
    <property type="entry name" value="PRK09270.1-2"/>
    <property type="match status" value="1"/>
</dbReference>
<sequence length="226" mass="24255">MPDALAPLVDDALALLRPGERALLGLTGPPGAGKSTLARRLVAEVGARAGAGTAGYLPMDGFHLSNAQLERLGRLDRKGAPDTFDAHGYAALVRRLLAETGHPVYVPDYDRGLHEPVAARHVIAPGTRLVVTEGNYLAGDTEPWAGLRPLFAGLWYVEADDALREERLLRRQRAGGRDEAAAREWVERSDRANGELVKRFRGNCTRIVPTGAVPREGRGAAETADG</sequence>
<gene>
    <name evidence="1" type="ORF">SAMN05421803_101354</name>
</gene>
<organism evidence="1 2">
    <name type="scientific">Nocardiopsis flavescens</name>
    <dbReference type="NCBI Taxonomy" id="758803"/>
    <lineage>
        <taxon>Bacteria</taxon>
        <taxon>Bacillati</taxon>
        <taxon>Actinomycetota</taxon>
        <taxon>Actinomycetes</taxon>
        <taxon>Streptosporangiales</taxon>
        <taxon>Nocardiopsidaceae</taxon>
        <taxon>Nocardiopsis</taxon>
    </lineage>
</organism>
<evidence type="ECO:0000313" key="1">
    <source>
        <dbReference type="EMBL" id="SHI48082.1"/>
    </source>
</evidence>
<dbReference type="InterPro" id="IPR027417">
    <property type="entry name" value="P-loop_NTPase"/>
</dbReference>
<reference evidence="1 2" key="1">
    <citation type="submission" date="2016-11" db="EMBL/GenBank/DDBJ databases">
        <authorList>
            <person name="Jaros S."/>
            <person name="Januszkiewicz K."/>
            <person name="Wedrychowicz H."/>
        </authorList>
    </citation>
    <scope>NUCLEOTIDE SEQUENCE [LARGE SCALE GENOMIC DNA]</scope>
    <source>
        <strain evidence="1 2">CGMCC 4.5723</strain>
    </source>
</reference>
<keyword evidence="2" id="KW-1185">Reference proteome</keyword>
<dbReference type="PANTHER" id="PTHR10285">
    <property type="entry name" value="URIDINE KINASE"/>
    <property type="match status" value="1"/>
</dbReference>
<dbReference type="SUPFAM" id="SSF52540">
    <property type="entry name" value="P-loop containing nucleoside triphosphate hydrolases"/>
    <property type="match status" value="1"/>
</dbReference>
<dbReference type="RefSeq" id="WP_073374198.1">
    <property type="nucleotide sequence ID" value="NZ_FQZK01000001.1"/>
</dbReference>